<gene>
    <name evidence="6" type="ORF">KME25_24810</name>
</gene>
<dbReference type="InterPro" id="IPR005372">
    <property type="entry name" value="UPF0182"/>
</dbReference>
<reference evidence="6" key="2">
    <citation type="journal article" date="2022" name="Microbiol. Resour. Announc.">
        <title>Metagenome Sequencing to Explore Phylogenomics of Terrestrial Cyanobacteria.</title>
        <authorList>
            <person name="Ward R.D."/>
            <person name="Stajich J.E."/>
            <person name="Johansen J.R."/>
            <person name="Huntemann M."/>
            <person name="Clum A."/>
            <person name="Foster B."/>
            <person name="Foster B."/>
            <person name="Roux S."/>
            <person name="Palaniappan K."/>
            <person name="Varghese N."/>
            <person name="Mukherjee S."/>
            <person name="Reddy T.B.K."/>
            <person name="Daum C."/>
            <person name="Copeland A."/>
            <person name="Chen I.A."/>
            <person name="Ivanova N.N."/>
            <person name="Kyrpides N.C."/>
            <person name="Shapiro N."/>
            <person name="Eloe-Fadrosh E.A."/>
            <person name="Pietrasiak N."/>
        </authorList>
    </citation>
    <scope>NUCLEOTIDE SEQUENCE</scope>
    <source>
        <strain evidence="6">CPER-KK1</strain>
    </source>
</reference>
<feature type="transmembrane region" description="Helical" evidence="5">
    <location>
        <begin position="163"/>
        <end position="182"/>
    </location>
</feature>
<reference evidence="6" key="1">
    <citation type="submission" date="2021-05" db="EMBL/GenBank/DDBJ databases">
        <authorList>
            <person name="Pietrasiak N."/>
            <person name="Ward R."/>
            <person name="Stajich J.E."/>
            <person name="Kurbessoian T."/>
        </authorList>
    </citation>
    <scope>NUCLEOTIDE SEQUENCE</scope>
    <source>
        <strain evidence="6">CPER-KK1</strain>
    </source>
</reference>
<evidence type="ECO:0000313" key="6">
    <source>
        <dbReference type="EMBL" id="MBW4547635.1"/>
    </source>
</evidence>
<feature type="transmembrane region" description="Helical" evidence="5">
    <location>
        <begin position="55"/>
        <end position="73"/>
    </location>
</feature>
<dbReference type="AlphaFoldDB" id="A0A951UC16"/>
<keyword evidence="2 5" id="KW-0812">Transmembrane</keyword>
<comment type="similarity">
    <text evidence="5">Belongs to the UPF0182 family.</text>
</comment>
<keyword evidence="4 5" id="KW-0472">Membrane</keyword>
<feature type="transmembrane region" description="Helical" evidence="5">
    <location>
        <begin position="347"/>
        <end position="364"/>
    </location>
</feature>
<evidence type="ECO:0000256" key="1">
    <source>
        <dbReference type="ARBA" id="ARBA00022475"/>
    </source>
</evidence>
<proteinExistence type="inferred from homology"/>
<feature type="transmembrane region" description="Helical" evidence="5">
    <location>
        <begin position="221"/>
        <end position="243"/>
    </location>
</feature>
<keyword evidence="3 5" id="KW-1133">Transmembrane helix</keyword>
<dbReference type="Pfam" id="PF03699">
    <property type="entry name" value="UPF0182"/>
    <property type="match status" value="1"/>
</dbReference>
<sequence>MLKRLWNYSFRSIVLLLGLALSWDLLSHLVAEILWFQEVGYQAAFLRRLETQLGLWVLVASISAGFLLGNLYLANRLKYPKESPLGIEHSDIAQEIRVGRNRANLSRRIQNSDSITRRQGGGVIHSKLRTENEAIPRPIGTNRGLQLPQKASDTSATLRLRSLLPVVLLLSVVVGLMLLHYGKIALSLWHPNLETRSIASVATATPPIPSSFDLGAVQQLLLQPLLAEILQLGVLTAVVIALIVQPQFWLTAIAAVLSLFWSLLLSGQWGKILQYFYPTSFNTKEPLFGNDISFYIFKFPVWQLLDFWLGGLFVFGLIAVTLIYLLSADSFSEGKFPGFSQSQLRHLYGLGSTVAASVALHYWLSRYELLYSTIGVIYGASYTAINAQLPANTALSVAAGAIAIFFLLQTIFWFRYRKTSGKTALILLGLYLAMVGLVGVAVPAAVQRFAVQPNELAREQPYIQRSIALTRAAFELESINVETFNPEGELTNADLEENNLTIRNIRLWDERPLLETNRQLQQIRLYYRFPDADIDRYTLKVEPVASGTEQPTPDNGQPTNTEKQQVLIAARELDYSAVPQQAKTWVNKHLIYTHGFGFTLSPVNTVGPGGLPDYFVKDIGTGADETSTLTTSSERIRESIPIGKPRIYYGEITNTYVMSSTTTRELDYPSGDENIYNTYDGKGGVRLNSQWRRLLFAQYLKDWQMLLTRNISSESKLLFRRNINQRIRAIAPFLRYDHDPYLVVADASEEKTENYLYWIVDAYTTSDRYPYSDPGKNEFNYIRDSIKVVIDAYHGDVNFYVADPQDPIIKTWAAVFPGLFKPLDAMPTALRSHIRYPQDFFSIQSERLLTYHMTDPQVFYNREDQWQVPQEIYGGEPRAVEPYHLIMKLPAADSEEFILLLPFTPTQRTNLIAWLAGRSDGENYGKLLLYQFPKQQLVYGQEQIEALINQDPVISQQISLWNRQGSRALQGNLLVIPIERSLLYVEPLYLEAEQNSLPTLVRVIVVYENRIVMAPTLDQALQAIFQPDQQPTPAIVRPVEEPALP</sequence>
<feature type="transmembrane region" description="Helical" evidence="5">
    <location>
        <begin position="394"/>
        <end position="414"/>
    </location>
</feature>
<evidence type="ECO:0000256" key="4">
    <source>
        <dbReference type="ARBA" id="ARBA00023136"/>
    </source>
</evidence>
<feature type="transmembrane region" description="Helical" evidence="5">
    <location>
        <begin position="248"/>
        <end position="269"/>
    </location>
</feature>
<comment type="subcellular location">
    <subcellularLocation>
        <location evidence="5">Cell membrane</location>
        <topology evidence="5">Multi-pass membrane protein</topology>
    </subcellularLocation>
</comment>
<protein>
    <recommendedName>
        <fullName evidence="5">UPF0182 protein KME25_24810</fullName>
    </recommendedName>
</protein>
<dbReference type="NCBIfam" id="NF002707">
    <property type="entry name" value="PRK02509.1"/>
    <property type="match status" value="1"/>
</dbReference>
<evidence type="ECO:0000256" key="2">
    <source>
        <dbReference type="ARBA" id="ARBA00022692"/>
    </source>
</evidence>
<evidence type="ECO:0000256" key="3">
    <source>
        <dbReference type="ARBA" id="ARBA00022989"/>
    </source>
</evidence>
<dbReference type="GO" id="GO:0005886">
    <property type="term" value="C:plasma membrane"/>
    <property type="evidence" value="ECO:0007669"/>
    <property type="project" value="UniProtKB-SubCell"/>
</dbReference>
<feature type="transmembrane region" description="Helical" evidence="5">
    <location>
        <begin position="426"/>
        <end position="446"/>
    </location>
</feature>
<name>A0A951UC16_9CYAN</name>
<dbReference type="GO" id="GO:0005576">
    <property type="term" value="C:extracellular region"/>
    <property type="evidence" value="ECO:0007669"/>
    <property type="project" value="TreeGrafter"/>
</dbReference>
<dbReference type="Proteomes" id="UP000753908">
    <property type="component" value="Unassembled WGS sequence"/>
</dbReference>
<dbReference type="PANTHER" id="PTHR39344">
    <property type="entry name" value="UPF0182 PROTEIN SLL1060"/>
    <property type="match status" value="1"/>
</dbReference>
<comment type="caution">
    <text evidence="6">The sequence shown here is derived from an EMBL/GenBank/DDBJ whole genome shotgun (WGS) entry which is preliminary data.</text>
</comment>
<evidence type="ECO:0000256" key="5">
    <source>
        <dbReference type="HAMAP-Rule" id="MF_01600"/>
    </source>
</evidence>
<dbReference type="PANTHER" id="PTHR39344:SF1">
    <property type="entry name" value="UPF0182 PROTEIN SLL1060"/>
    <property type="match status" value="1"/>
</dbReference>
<accession>A0A951UC16</accession>
<organism evidence="6 7">
    <name type="scientific">Symplocastrum torsivum CPER-KK1</name>
    <dbReference type="NCBI Taxonomy" id="450513"/>
    <lineage>
        <taxon>Bacteria</taxon>
        <taxon>Bacillati</taxon>
        <taxon>Cyanobacteriota</taxon>
        <taxon>Cyanophyceae</taxon>
        <taxon>Oscillatoriophycideae</taxon>
        <taxon>Oscillatoriales</taxon>
        <taxon>Microcoleaceae</taxon>
        <taxon>Symplocastrum</taxon>
    </lineage>
</organism>
<evidence type="ECO:0000313" key="7">
    <source>
        <dbReference type="Proteomes" id="UP000753908"/>
    </source>
</evidence>
<keyword evidence="1 5" id="KW-1003">Cell membrane</keyword>
<feature type="transmembrane region" description="Helical" evidence="5">
    <location>
        <begin position="307"/>
        <end position="326"/>
    </location>
</feature>
<dbReference type="EMBL" id="JAHHIF010000045">
    <property type="protein sequence ID" value="MBW4547635.1"/>
    <property type="molecule type" value="Genomic_DNA"/>
</dbReference>
<dbReference type="HAMAP" id="MF_01600">
    <property type="entry name" value="UPF0182"/>
    <property type="match status" value="1"/>
</dbReference>